<feature type="compositionally biased region" description="Basic residues" evidence="2">
    <location>
        <begin position="16"/>
        <end position="25"/>
    </location>
</feature>
<evidence type="ECO:0000256" key="2">
    <source>
        <dbReference type="SAM" id="MobiDB-lite"/>
    </source>
</evidence>
<feature type="coiled-coil region" evidence="1">
    <location>
        <begin position="641"/>
        <end position="682"/>
    </location>
</feature>
<dbReference type="EMBL" id="BRYA01000486">
    <property type="protein sequence ID" value="GMI49268.1"/>
    <property type="molecule type" value="Genomic_DNA"/>
</dbReference>
<gene>
    <name evidence="3" type="ORF">TrCOL_g9627</name>
</gene>
<name>A0A9W7GR38_9STRA</name>
<accession>A0A9W7GR38</accession>
<organism evidence="3 4">
    <name type="scientific">Triparma columacea</name>
    <dbReference type="NCBI Taxonomy" id="722753"/>
    <lineage>
        <taxon>Eukaryota</taxon>
        <taxon>Sar</taxon>
        <taxon>Stramenopiles</taxon>
        <taxon>Ochrophyta</taxon>
        <taxon>Bolidophyceae</taxon>
        <taxon>Parmales</taxon>
        <taxon>Triparmaceae</taxon>
        <taxon>Triparma</taxon>
    </lineage>
</organism>
<feature type="region of interest" description="Disordered" evidence="2">
    <location>
        <begin position="1"/>
        <end position="25"/>
    </location>
</feature>
<protein>
    <submittedName>
        <fullName evidence="3">Uncharacterized protein</fullName>
    </submittedName>
</protein>
<feature type="region of interest" description="Disordered" evidence="2">
    <location>
        <begin position="113"/>
        <end position="154"/>
    </location>
</feature>
<dbReference type="AlphaFoldDB" id="A0A9W7GR38"/>
<proteinExistence type="predicted"/>
<feature type="compositionally biased region" description="Acidic residues" evidence="2">
    <location>
        <begin position="694"/>
        <end position="725"/>
    </location>
</feature>
<feature type="compositionally biased region" description="Basic and acidic residues" evidence="2">
    <location>
        <begin position="740"/>
        <end position="809"/>
    </location>
</feature>
<dbReference type="OrthoDB" id="197627at2759"/>
<evidence type="ECO:0000256" key="1">
    <source>
        <dbReference type="SAM" id="Coils"/>
    </source>
</evidence>
<keyword evidence="1" id="KW-0175">Coiled coil</keyword>
<comment type="caution">
    <text evidence="3">The sequence shown here is derived from an EMBL/GenBank/DDBJ whole genome shotgun (WGS) entry which is preliminary data.</text>
</comment>
<evidence type="ECO:0000313" key="3">
    <source>
        <dbReference type="EMBL" id="GMI49268.1"/>
    </source>
</evidence>
<reference evidence="4" key="1">
    <citation type="journal article" date="2023" name="Commun. Biol.">
        <title>Genome analysis of Parmales, the sister group of diatoms, reveals the evolutionary specialization of diatoms from phago-mixotrophs to photoautotrophs.</title>
        <authorList>
            <person name="Ban H."/>
            <person name="Sato S."/>
            <person name="Yoshikawa S."/>
            <person name="Yamada K."/>
            <person name="Nakamura Y."/>
            <person name="Ichinomiya M."/>
            <person name="Sato N."/>
            <person name="Blanc-Mathieu R."/>
            <person name="Endo H."/>
            <person name="Kuwata A."/>
            <person name="Ogata H."/>
        </authorList>
    </citation>
    <scope>NUCLEOTIDE SEQUENCE [LARGE SCALE GENOMIC DNA]</scope>
</reference>
<evidence type="ECO:0000313" key="4">
    <source>
        <dbReference type="Proteomes" id="UP001165065"/>
    </source>
</evidence>
<feature type="compositionally biased region" description="Low complexity" evidence="2">
    <location>
        <begin position="1"/>
        <end position="15"/>
    </location>
</feature>
<sequence length="809" mass="91671">MSAVPVSPVQPAPVRNGRRRSSVGRRVRTSYDGGMLVSAGMDKQAILEEQLEQSRLLRKKNTEVASVREKYKSEKVQSALNLLEKDLTFLNEIMTHFAWEEDVITSKASIVNSKNEVDPAEENEKEKDKKSTTPTKKYLGNGEGGRRGSRRGSAIVTGARRGSVLVTSVNGVAEESKEAAKPKMMTMSEALAKANKLQEGLKGGDGEKEEKNKQGTRKTIAEQQGLGADEVLVDKLLVAIEKRRDFATQISSRVMRNLKYSGFPLETFANTTAKHGRLTSCDDEHGGQLHESIRTSLPLRNRASSAQGRFTVPTTEQCSLEVKNLIKLMRLYEGLLKGMYHTRATNEGFWTEAMSRMLRDEPAKLTAKLQWYDKRKEDMKQGFEQILKNDTRENKGLLDYKTLESREAILEHKMKEYESGKTSCARIQSSVGHLKDTVSMLSGAFHQSLKFFDNEISWLSPRIAEADKIAATLRETVACVQSSTASLTQLFKKKGKELVELEKQSTNEDADRELLALEKSMWARKMRELEKRMERNTRMAKVAASAYAITKEETLEVAKKADASSMEIRGLSEKLDNEQRIVEAMYDEFQELIKVHDEETNECHERERDVSSMKSQVNIKKVELEELTAKLMKKGGGMGMRQDIEVDLKRMNRRLGEKERDQKNMEAELSHLQQRLFELELVKMEARLERMANGEDEDSGDDDDDDNDDDDDDSSENSDGSEDVEGGGYGSDVSDAQQDAEEKGVKHMEGVKEKEKMEEERREAVRMDIAKDIERPWAESESEKEKEEKEEPKLQPQKSFHEAILKGMF</sequence>
<feature type="region of interest" description="Disordered" evidence="2">
    <location>
        <begin position="691"/>
        <end position="809"/>
    </location>
</feature>
<keyword evidence="4" id="KW-1185">Reference proteome</keyword>
<feature type="compositionally biased region" description="Basic and acidic residues" evidence="2">
    <location>
        <begin position="122"/>
        <end position="131"/>
    </location>
</feature>
<dbReference type="Proteomes" id="UP001165065">
    <property type="component" value="Unassembled WGS sequence"/>
</dbReference>